<dbReference type="EMBL" id="CM035427">
    <property type="protein sequence ID" value="KAH7307752.1"/>
    <property type="molecule type" value="Genomic_DNA"/>
</dbReference>
<keyword evidence="1" id="KW-0472">Membrane</keyword>
<dbReference type="OrthoDB" id="1917593at2759"/>
<dbReference type="Proteomes" id="UP000825935">
    <property type="component" value="Chromosome 22"/>
</dbReference>
<keyword evidence="1" id="KW-0812">Transmembrane</keyword>
<keyword evidence="1" id="KW-1133">Transmembrane helix</keyword>
<reference evidence="2" key="1">
    <citation type="submission" date="2021-08" db="EMBL/GenBank/DDBJ databases">
        <title>WGS assembly of Ceratopteris richardii.</title>
        <authorList>
            <person name="Marchant D.B."/>
            <person name="Chen G."/>
            <person name="Jenkins J."/>
            <person name="Shu S."/>
            <person name="Leebens-Mack J."/>
            <person name="Grimwood J."/>
            <person name="Schmutz J."/>
            <person name="Soltis P."/>
            <person name="Soltis D."/>
            <person name="Chen Z.-H."/>
        </authorList>
    </citation>
    <scope>NUCLEOTIDE SEQUENCE</scope>
    <source>
        <strain evidence="2">Whitten #5841</strain>
        <tissue evidence="2">Leaf</tissue>
    </source>
</reference>
<evidence type="ECO:0000256" key="1">
    <source>
        <dbReference type="SAM" id="Phobius"/>
    </source>
</evidence>
<dbReference type="AlphaFoldDB" id="A0A8T2S6I1"/>
<keyword evidence="3" id="KW-1185">Reference proteome</keyword>
<gene>
    <name evidence="2" type="ORF">KP509_22G075400</name>
</gene>
<feature type="transmembrane region" description="Helical" evidence="1">
    <location>
        <begin position="40"/>
        <end position="57"/>
    </location>
</feature>
<proteinExistence type="predicted"/>
<accession>A0A8T2S6I1</accession>
<name>A0A8T2S6I1_CERRI</name>
<protein>
    <submittedName>
        <fullName evidence="2">Uncharacterized protein</fullName>
    </submittedName>
</protein>
<organism evidence="2 3">
    <name type="scientific">Ceratopteris richardii</name>
    <name type="common">Triangle waterfern</name>
    <dbReference type="NCBI Taxonomy" id="49495"/>
    <lineage>
        <taxon>Eukaryota</taxon>
        <taxon>Viridiplantae</taxon>
        <taxon>Streptophyta</taxon>
        <taxon>Embryophyta</taxon>
        <taxon>Tracheophyta</taxon>
        <taxon>Polypodiopsida</taxon>
        <taxon>Polypodiidae</taxon>
        <taxon>Polypodiales</taxon>
        <taxon>Pteridineae</taxon>
        <taxon>Pteridaceae</taxon>
        <taxon>Parkerioideae</taxon>
        <taxon>Ceratopteris</taxon>
    </lineage>
</organism>
<sequence length="155" mass="16105">MENAEREQESSSASAKDTALNIPLQADYRLTLVAMATQRMVAVVLLFLLVGAAAPFAEGRCTIRNDSGQALVIVPTVQAAASVTVDVGAAAVLEGAQQHCYFRKTYTGHQKGPVFLASGRVYAIVDAQVQGEVNVCVASILSGVLNLGAVISAGI</sequence>
<evidence type="ECO:0000313" key="2">
    <source>
        <dbReference type="EMBL" id="KAH7307752.1"/>
    </source>
</evidence>
<comment type="caution">
    <text evidence="2">The sequence shown here is derived from an EMBL/GenBank/DDBJ whole genome shotgun (WGS) entry which is preliminary data.</text>
</comment>
<evidence type="ECO:0000313" key="3">
    <source>
        <dbReference type="Proteomes" id="UP000825935"/>
    </source>
</evidence>